<evidence type="ECO:0000256" key="5">
    <source>
        <dbReference type="ARBA" id="ARBA00022842"/>
    </source>
</evidence>
<evidence type="ECO:0000256" key="1">
    <source>
        <dbReference type="ARBA" id="ARBA00001946"/>
    </source>
</evidence>
<gene>
    <name evidence="6" type="ORF">G7Y89_g14795</name>
</gene>
<evidence type="ECO:0000256" key="3">
    <source>
        <dbReference type="ARBA" id="ARBA00022723"/>
    </source>
</evidence>
<dbReference type="PANTHER" id="PTHR43200:SF2">
    <property type="entry name" value="3'(2'),5'-BISPHOSPHATE NUCLEOTIDASE"/>
    <property type="match status" value="1"/>
</dbReference>
<comment type="caution">
    <text evidence="6">The sequence shown here is derived from an EMBL/GenBank/DDBJ whole genome shotgun (WGS) entry which is preliminary data.</text>
</comment>
<dbReference type="Gene3D" id="3.30.540.10">
    <property type="entry name" value="Fructose-1,6-Bisphosphatase, subunit A, domain 1"/>
    <property type="match status" value="1"/>
</dbReference>
<keyword evidence="5" id="KW-0460">Magnesium</keyword>
<accession>A0A8H4VQW6</accession>
<comment type="cofactor">
    <cofactor evidence="1">
        <name>Mg(2+)</name>
        <dbReference type="ChEBI" id="CHEBI:18420"/>
    </cofactor>
</comment>
<keyword evidence="7" id="KW-1185">Reference proteome</keyword>
<evidence type="ECO:0000313" key="6">
    <source>
        <dbReference type="EMBL" id="KAF4619048.1"/>
    </source>
</evidence>
<dbReference type="InterPro" id="IPR051090">
    <property type="entry name" value="Inositol_monoP_superfamily"/>
</dbReference>
<evidence type="ECO:0000256" key="2">
    <source>
        <dbReference type="ARBA" id="ARBA00009759"/>
    </source>
</evidence>
<dbReference type="EMBL" id="JAAMPI010002057">
    <property type="protein sequence ID" value="KAF4619048.1"/>
    <property type="molecule type" value="Genomic_DNA"/>
</dbReference>
<protein>
    <submittedName>
        <fullName evidence="6">Uncharacterized protein</fullName>
    </submittedName>
</protein>
<sequence length="133" mass="14308">MTTSYAHEHHLATLAVHRAALLTTRVLAATNKGTTTKSDASPVTIADFGSQALLIHALYTHFPNDTFVGEESSSTLRADPALLEAIWTLVSTTHHSDDILGSIPSREEMLRVINLGGSGEGGAHRARMDVRSY</sequence>
<dbReference type="PANTHER" id="PTHR43200">
    <property type="entry name" value="PHOSPHATASE"/>
    <property type="match status" value="1"/>
</dbReference>
<dbReference type="Proteomes" id="UP000566819">
    <property type="component" value="Unassembled WGS sequence"/>
</dbReference>
<dbReference type="SUPFAM" id="SSF56655">
    <property type="entry name" value="Carbohydrate phosphatase"/>
    <property type="match status" value="1"/>
</dbReference>
<reference evidence="6 7" key="1">
    <citation type="submission" date="2020-03" db="EMBL/GenBank/DDBJ databases">
        <title>Draft Genome Sequence of Cudoniella acicularis.</title>
        <authorList>
            <person name="Buettner E."/>
            <person name="Kellner H."/>
        </authorList>
    </citation>
    <scope>NUCLEOTIDE SEQUENCE [LARGE SCALE GENOMIC DNA]</scope>
    <source>
        <strain evidence="6 7">DSM 108380</strain>
    </source>
</reference>
<keyword evidence="4" id="KW-0378">Hydrolase</keyword>
<dbReference type="GO" id="GO:0046872">
    <property type="term" value="F:metal ion binding"/>
    <property type="evidence" value="ECO:0007669"/>
    <property type="project" value="UniProtKB-KW"/>
</dbReference>
<dbReference type="GO" id="GO:0008441">
    <property type="term" value="F:3'(2'),5'-bisphosphate nucleotidase activity"/>
    <property type="evidence" value="ECO:0007669"/>
    <property type="project" value="TreeGrafter"/>
</dbReference>
<proteinExistence type="inferred from homology"/>
<dbReference type="AlphaFoldDB" id="A0A8H4VQW6"/>
<keyword evidence="3" id="KW-0479">Metal-binding</keyword>
<dbReference type="GO" id="GO:0000103">
    <property type="term" value="P:sulfate assimilation"/>
    <property type="evidence" value="ECO:0007669"/>
    <property type="project" value="TreeGrafter"/>
</dbReference>
<evidence type="ECO:0000313" key="7">
    <source>
        <dbReference type="Proteomes" id="UP000566819"/>
    </source>
</evidence>
<dbReference type="OrthoDB" id="411145at2759"/>
<organism evidence="6 7">
    <name type="scientific">Cudoniella acicularis</name>
    <dbReference type="NCBI Taxonomy" id="354080"/>
    <lineage>
        <taxon>Eukaryota</taxon>
        <taxon>Fungi</taxon>
        <taxon>Dikarya</taxon>
        <taxon>Ascomycota</taxon>
        <taxon>Pezizomycotina</taxon>
        <taxon>Leotiomycetes</taxon>
        <taxon>Helotiales</taxon>
        <taxon>Tricladiaceae</taxon>
        <taxon>Cudoniella</taxon>
    </lineage>
</organism>
<evidence type="ECO:0000256" key="4">
    <source>
        <dbReference type="ARBA" id="ARBA00022801"/>
    </source>
</evidence>
<comment type="similarity">
    <text evidence="2">Belongs to the inositol monophosphatase superfamily.</text>
</comment>
<name>A0A8H4VQW6_9HELO</name>